<dbReference type="PROSITE" id="PS51421">
    <property type="entry name" value="RAS"/>
    <property type="match status" value="1"/>
</dbReference>
<dbReference type="EMBL" id="KB008036">
    <property type="protein sequence ID" value="ELR14996.1"/>
    <property type="molecule type" value="Genomic_DNA"/>
</dbReference>
<dbReference type="SMART" id="SM00175">
    <property type="entry name" value="RAB"/>
    <property type="match status" value="1"/>
</dbReference>
<protein>
    <submittedName>
        <fullName evidence="3">RAB5B protein, putative</fullName>
    </submittedName>
</protein>
<dbReference type="NCBIfam" id="TIGR00231">
    <property type="entry name" value="small_GTP"/>
    <property type="match status" value="1"/>
</dbReference>
<dbReference type="SMART" id="SM00174">
    <property type="entry name" value="RHO"/>
    <property type="match status" value="1"/>
</dbReference>
<evidence type="ECO:0000313" key="4">
    <source>
        <dbReference type="Proteomes" id="UP000011083"/>
    </source>
</evidence>
<dbReference type="InterPro" id="IPR009836">
    <property type="entry name" value="GRDP-like"/>
</dbReference>
<keyword evidence="2" id="KW-0342">GTP-binding</keyword>
<dbReference type="CDD" id="cd00154">
    <property type="entry name" value="Rab"/>
    <property type="match status" value="1"/>
</dbReference>
<dbReference type="InterPro" id="IPR001806">
    <property type="entry name" value="Small_GTPase"/>
</dbReference>
<dbReference type="Gene3D" id="3.40.50.300">
    <property type="entry name" value="P-loop containing nucleotide triphosphate hydrolases"/>
    <property type="match status" value="1"/>
</dbReference>
<keyword evidence="1" id="KW-0547">Nucleotide-binding</keyword>
<dbReference type="SUPFAM" id="SSF52540">
    <property type="entry name" value="P-loop containing nucleoside triphosphate hydrolases"/>
    <property type="match status" value="1"/>
</dbReference>
<dbReference type="Pfam" id="PF00071">
    <property type="entry name" value="Ras"/>
    <property type="match status" value="1"/>
</dbReference>
<dbReference type="GO" id="GO:0005525">
    <property type="term" value="F:GTP binding"/>
    <property type="evidence" value="ECO:0007669"/>
    <property type="project" value="UniProtKB-KW"/>
</dbReference>
<dbReference type="PANTHER" id="PTHR24073">
    <property type="entry name" value="DRAB5-RELATED"/>
    <property type="match status" value="1"/>
</dbReference>
<dbReference type="PRINTS" id="PR00449">
    <property type="entry name" value="RASTRNSFRMNG"/>
</dbReference>
<dbReference type="GO" id="GO:0003924">
    <property type="term" value="F:GTPase activity"/>
    <property type="evidence" value="ECO:0007669"/>
    <property type="project" value="InterPro"/>
</dbReference>
<dbReference type="Pfam" id="PF07173">
    <property type="entry name" value="GRDP-like"/>
    <property type="match status" value="1"/>
</dbReference>
<name>L8GS95_ACACF</name>
<dbReference type="PROSITE" id="PS51419">
    <property type="entry name" value="RAB"/>
    <property type="match status" value="1"/>
</dbReference>
<organism evidence="3 4">
    <name type="scientific">Acanthamoeba castellanii (strain ATCC 30010 / Neff)</name>
    <dbReference type="NCBI Taxonomy" id="1257118"/>
    <lineage>
        <taxon>Eukaryota</taxon>
        <taxon>Amoebozoa</taxon>
        <taxon>Discosea</taxon>
        <taxon>Longamoebia</taxon>
        <taxon>Centramoebida</taxon>
        <taxon>Acanthamoebidae</taxon>
        <taxon>Acanthamoeba</taxon>
    </lineage>
</organism>
<dbReference type="Proteomes" id="UP000011083">
    <property type="component" value="Unassembled WGS sequence"/>
</dbReference>
<dbReference type="InterPro" id="IPR005225">
    <property type="entry name" value="Small_GTP-bd"/>
</dbReference>
<reference evidence="3 4" key="1">
    <citation type="journal article" date="2013" name="Genome Biol.">
        <title>Genome of Acanthamoeba castellanii highlights extensive lateral gene transfer and early evolution of tyrosine kinase signaling.</title>
        <authorList>
            <person name="Clarke M."/>
            <person name="Lohan A.J."/>
            <person name="Liu B."/>
            <person name="Lagkouvardos I."/>
            <person name="Roy S."/>
            <person name="Zafar N."/>
            <person name="Bertelli C."/>
            <person name="Schilde C."/>
            <person name="Kianianmomeni A."/>
            <person name="Burglin T.R."/>
            <person name="Frech C."/>
            <person name="Turcotte B."/>
            <person name="Kopec K.O."/>
            <person name="Synnott J.M."/>
            <person name="Choo C."/>
            <person name="Paponov I."/>
            <person name="Finkler A."/>
            <person name="Soon Heng Tan C."/>
            <person name="Hutchins A.P."/>
            <person name="Weinmeier T."/>
            <person name="Rattei T."/>
            <person name="Chu J.S."/>
            <person name="Gimenez G."/>
            <person name="Irimia M."/>
            <person name="Rigden D.J."/>
            <person name="Fitzpatrick D.A."/>
            <person name="Lorenzo-Morales J."/>
            <person name="Bateman A."/>
            <person name="Chiu C.H."/>
            <person name="Tang P."/>
            <person name="Hegemann P."/>
            <person name="Fromm H."/>
            <person name="Raoult D."/>
            <person name="Greub G."/>
            <person name="Miranda-Saavedra D."/>
            <person name="Chen N."/>
            <person name="Nash P."/>
            <person name="Ginger M.L."/>
            <person name="Horn M."/>
            <person name="Schaap P."/>
            <person name="Caler L."/>
            <person name="Loftus B."/>
        </authorList>
    </citation>
    <scope>NUCLEOTIDE SEQUENCE [LARGE SCALE GENOMIC DNA]</scope>
    <source>
        <strain evidence="3 4">Neff</strain>
    </source>
</reference>
<dbReference type="SMART" id="SM00173">
    <property type="entry name" value="RAS"/>
    <property type="match status" value="1"/>
</dbReference>
<evidence type="ECO:0000256" key="1">
    <source>
        <dbReference type="ARBA" id="ARBA00022741"/>
    </source>
</evidence>
<dbReference type="OrthoDB" id="2684236at2759"/>
<sequence>MEGTAPSCARPPRRFKVVLLGNLGGKALIMFRVGKSCLVERADKGYVRHHGNPTINASFLVKTVTLSSGERVQLEIWDTAGQEKYKSLSRLYYRGARGCLLVYDVSNRQSFAECKKDRETESCVLWLVRRWDSLEQWLGDFRSVIDPSCIPFIRVVAAKCDLAANAQQVSVTEAEAWCAQNHWRTSAMTGEGVDALFNRLAEDLASQPEPETFSRVCIVPYSHEKNACCCSIMAPPPPNVVSRLFASLPDQGVPQRRGNDVIAGSVPMMSKQRGTTRLSIDGVERTVGVDLIAAAKSYLRFLDMIEQQHADLLTKDSASLACAFPRYAKFLRLAALYPDRRLYAPPDIELLWKTHLIRPAQYRQEMELLFGHVVDHSELIDEPIGSGGAPASLLAETERLWTRHYGETGPYATVGQTTQTDPAQHADGVAVRLPCGREAPSWQAVVAKISVQASDVEKDARWLPSLRAFVAKNTTEELCEDECALRQWVEGYARFLADCKHALGDLQPQQDHHEGPTYEIDLVWHAHMMHPVVYGRDCQVLGINLNHLPWPTNNRPLF</sequence>
<accession>L8GS95</accession>
<evidence type="ECO:0000313" key="3">
    <source>
        <dbReference type="EMBL" id="ELR14996.1"/>
    </source>
</evidence>
<dbReference type="STRING" id="1257118.L8GS95"/>
<evidence type="ECO:0000256" key="2">
    <source>
        <dbReference type="ARBA" id="ARBA00023134"/>
    </source>
</evidence>
<dbReference type="InterPro" id="IPR027417">
    <property type="entry name" value="P-loop_NTPase"/>
</dbReference>
<dbReference type="KEGG" id="acan:ACA1_211500"/>
<keyword evidence="4" id="KW-1185">Reference proteome</keyword>
<dbReference type="VEuPathDB" id="AmoebaDB:ACA1_211500"/>
<dbReference type="GeneID" id="14915830"/>
<dbReference type="AlphaFoldDB" id="L8GS95"/>
<proteinExistence type="predicted"/>
<dbReference type="RefSeq" id="XP_004337009.1">
    <property type="nucleotide sequence ID" value="XM_004336961.1"/>
</dbReference>
<gene>
    <name evidence="3" type="ORF">ACA1_211500</name>
</gene>